<dbReference type="CDD" id="cd00265">
    <property type="entry name" value="MADS_MEF2_like"/>
    <property type="match status" value="1"/>
</dbReference>
<dbReference type="Proteomes" id="UP000834106">
    <property type="component" value="Chromosome 11"/>
</dbReference>
<dbReference type="AlphaFoldDB" id="A0AAD1ZME9"/>
<dbReference type="Gene3D" id="3.40.1810.10">
    <property type="entry name" value="Transcription factor, MADS-box"/>
    <property type="match status" value="1"/>
</dbReference>
<dbReference type="GO" id="GO:0045944">
    <property type="term" value="P:positive regulation of transcription by RNA polymerase II"/>
    <property type="evidence" value="ECO:0007669"/>
    <property type="project" value="InterPro"/>
</dbReference>
<comment type="subcellular location">
    <subcellularLocation>
        <location evidence="1">Nucleus</location>
    </subcellularLocation>
</comment>
<feature type="compositionally biased region" description="Polar residues" evidence="7">
    <location>
        <begin position="336"/>
        <end position="376"/>
    </location>
</feature>
<evidence type="ECO:0000256" key="5">
    <source>
        <dbReference type="ARBA" id="ARBA00023242"/>
    </source>
</evidence>
<dbReference type="Pfam" id="PF00319">
    <property type="entry name" value="SRF-TF"/>
    <property type="match status" value="1"/>
</dbReference>
<reference evidence="9" key="1">
    <citation type="submission" date="2023-05" db="EMBL/GenBank/DDBJ databases">
        <authorList>
            <person name="Huff M."/>
        </authorList>
    </citation>
    <scope>NUCLEOTIDE SEQUENCE</scope>
</reference>
<keyword evidence="6" id="KW-0175">Coiled coil</keyword>
<evidence type="ECO:0000313" key="10">
    <source>
        <dbReference type="Proteomes" id="UP000834106"/>
    </source>
</evidence>
<dbReference type="PANTHER" id="PTHR11945">
    <property type="entry name" value="MADS BOX PROTEIN"/>
    <property type="match status" value="1"/>
</dbReference>
<dbReference type="GO" id="GO:0005634">
    <property type="term" value="C:nucleus"/>
    <property type="evidence" value="ECO:0007669"/>
    <property type="project" value="UniProtKB-SubCell"/>
</dbReference>
<dbReference type="InterPro" id="IPR036879">
    <property type="entry name" value="TF_MADSbox_sf"/>
</dbReference>
<dbReference type="PANTHER" id="PTHR11945:SF772">
    <property type="entry name" value="AGAMOUS-LIKE MADS-BOX PROTEIN AGL62"/>
    <property type="match status" value="1"/>
</dbReference>
<feature type="domain" description="MADS-box" evidence="8">
    <location>
        <begin position="7"/>
        <end position="67"/>
    </location>
</feature>
<evidence type="ECO:0000256" key="1">
    <source>
        <dbReference type="ARBA" id="ARBA00004123"/>
    </source>
</evidence>
<keyword evidence="5" id="KW-0539">Nucleus</keyword>
<name>A0AAD1ZME9_9LAMI</name>
<dbReference type="SUPFAM" id="SSF55455">
    <property type="entry name" value="SRF-like"/>
    <property type="match status" value="1"/>
</dbReference>
<dbReference type="InterPro" id="IPR002100">
    <property type="entry name" value="TF_MADSbox"/>
</dbReference>
<proteinExistence type="predicted"/>
<dbReference type="PRINTS" id="PR00404">
    <property type="entry name" value="MADSDOMAIN"/>
</dbReference>
<keyword evidence="2" id="KW-0805">Transcription regulation</keyword>
<feature type="region of interest" description="Disordered" evidence="7">
    <location>
        <begin position="321"/>
        <end position="376"/>
    </location>
</feature>
<dbReference type="EMBL" id="OU503046">
    <property type="protein sequence ID" value="CAI9770526.1"/>
    <property type="molecule type" value="Genomic_DNA"/>
</dbReference>
<keyword evidence="3" id="KW-0238">DNA-binding</keyword>
<evidence type="ECO:0000256" key="6">
    <source>
        <dbReference type="SAM" id="Coils"/>
    </source>
</evidence>
<organism evidence="9 10">
    <name type="scientific">Fraxinus pennsylvanica</name>
    <dbReference type="NCBI Taxonomy" id="56036"/>
    <lineage>
        <taxon>Eukaryota</taxon>
        <taxon>Viridiplantae</taxon>
        <taxon>Streptophyta</taxon>
        <taxon>Embryophyta</taxon>
        <taxon>Tracheophyta</taxon>
        <taxon>Spermatophyta</taxon>
        <taxon>Magnoliopsida</taxon>
        <taxon>eudicotyledons</taxon>
        <taxon>Gunneridae</taxon>
        <taxon>Pentapetalae</taxon>
        <taxon>asterids</taxon>
        <taxon>lamiids</taxon>
        <taxon>Lamiales</taxon>
        <taxon>Oleaceae</taxon>
        <taxon>Oleeae</taxon>
        <taxon>Fraxinus</taxon>
    </lineage>
</organism>
<dbReference type="PROSITE" id="PS50066">
    <property type="entry name" value="MADS_BOX_2"/>
    <property type="match status" value="1"/>
</dbReference>
<feature type="compositionally biased region" description="Low complexity" evidence="7">
    <location>
        <begin position="321"/>
        <end position="330"/>
    </location>
</feature>
<evidence type="ECO:0000256" key="3">
    <source>
        <dbReference type="ARBA" id="ARBA00023125"/>
    </source>
</evidence>
<keyword evidence="4" id="KW-0804">Transcription</keyword>
<feature type="coiled-coil region" evidence="6">
    <location>
        <begin position="96"/>
        <end position="123"/>
    </location>
</feature>
<dbReference type="InterPro" id="IPR033896">
    <property type="entry name" value="MEF2-like_N"/>
</dbReference>
<dbReference type="SMART" id="SM00432">
    <property type="entry name" value="MADS"/>
    <property type="match status" value="1"/>
</dbReference>
<dbReference type="GO" id="GO:0000981">
    <property type="term" value="F:DNA-binding transcription factor activity, RNA polymerase II-specific"/>
    <property type="evidence" value="ECO:0007669"/>
    <property type="project" value="TreeGrafter"/>
</dbReference>
<evidence type="ECO:0000256" key="2">
    <source>
        <dbReference type="ARBA" id="ARBA00023015"/>
    </source>
</evidence>
<sequence>MERRTSRGRRKIEIHKIENEEDRYATFSKRRVGLIKKASELCTLCDVDMGIIISSPTGKPFSFFHPTMESVLNRYYHKEPSNNSSEIFETYVRSKVNALNETLDEISEKVELEMKRAQRLNEIGEKRTVKGWWEAPVQELNREQVQQMKSMLENFINQANYRMEKLRIDEGFSSSSTLPQGNIPHTVHPGFFPNADLPNTFHPGFFPNADPNASAGASMHPQGNFLNTVYPGFFSNASTGASLYPRGNSANTAHSDFFPNASAGASMHPQGHFLTTVQPGFFTNENSNADPNARAGASMFLQGNFYNTVHSSFLRNANADPNASASAGASVHPQGNFPNTVNPDYFPNANTDADPNASASASMQPQGNLGNFSNTVHPDFFTNENANVYPNASAGASSSGAGHGGASFYNPLPGVETNFN</sequence>
<evidence type="ECO:0000313" key="9">
    <source>
        <dbReference type="EMBL" id="CAI9770526.1"/>
    </source>
</evidence>
<keyword evidence="10" id="KW-1185">Reference proteome</keyword>
<gene>
    <name evidence="9" type="ORF">FPE_LOCUS17956</name>
</gene>
<accession>A0AAD1ZME9</accession>
<evidence type="ECO:0000256" key="7">
    <source>
        <dbReference type="SAM" id="MobiDB-lite"/>
    </source>
</evidence>
<dbReference type="GO" id="GO:0000978">
    <property type="term" value="F:RNA polymerase II cis-regulatory region sequence-specific DNA binding"/>
    <property type="evidence" value="ECO:0007669"/>
    <property type="project" value="TreeGrafter"/>
</dbReference>
<protein>
    <recommendedName>
        <fullName evidence="8">MADS-box domain-containing protein</fullName>
    </recommendedName>
</protein>
<evidence type="ECO:0000256" key="4">
    <source>
        <dbReference type="ARBA" id="ARBA00023163"/>
    </source>
</evidence>
<dbReference type="GO" id="GO:0046983">
    <property type="term" value="F:protein dimerization activity"/>
    <property type="evidence" value="ECO:0007669"/>
    <property type="project" value="InterPro"/>
</dbReference>
<evidence type="ECO:0000259" key="8">
    <source>
        <dbReference type="PROSITE" id="PS50066"/>
    </source>
</evidence>